<dbReference type="Pfam" id="PF02463">
    <property type="entry name" value="SMC_N"/>
    <property type="match status" value="1"/>
</dbReference>
<feature type="coiled-coil region" evidence="2">
    <location>
        <begin position="169"/>
        <end position="250"/>
    </location>
</feature>
<evidence type="ECO:0000256" key="1">
    <source>
        <dbReference type="ARBA" id="ARBA00023054"/>
    </source>
</evidence>
<evidence type="ECO:0000313" key="4">
    <source>
        <dbReference type="EMBL" id="ORD94256.1"/>
    </source>
</evidence>
<proteinExistence type="predicted"/>
<dbReference type="AlphaFoldDB" id="A0A1Y1S775"/>
<protein>
    <submittedName>
        <fullName evidence="4">SMC22</fullName>
    </submittedName>
</protein>
<feature type="coiled-coil region" evidence="2">
    <location>
        <begin position="290"/>
        <end position="349"/>
    </location>
</feature>
<dbReference type="PANTHER" id="PTHR43977">
    <property type="entry name" value="STRUCTURAL MAINTENANCE OF CHROMOSOMES PROTEIN 3"/>
    <property type="match status" value="1"/>
</dbReference>
<dbReference type="InterPro" id="IPR036277">
    <property type="entry name" value="SMC_hinge_sf"/>
</dbReference>
<dbReference type="InterPro" id="IPR010935">
    <property type="entry name" value="SMC_hinge"/>
</dbReference>
<feature type="coiled-coil region" evidence="2">
    <location>
        <begin position="763"/>
        <end position="797"/>
    </location>
</feature>
<evidence type="ECO:0000259" key="3">
    <source>
        <dbReference type="SMART" id="SM00968"/>
    </source>
</evidence>
<dbReference type="GO" id="GO:0007059">
    <property type="term" value="P:chromosome segregation"/>
    <property type="evidence" value="ECO:0007669"/>
    <property type="project" value="UniProtKB-ARBA"/>
</dbReference>
<dbReference type="GO" id="GO:0005524">
    <property type="term" value="F:ATP binding"/>
    <property type="evidence" value="ECO:0007669"/>
    <property type="project" value="InterPro"/>
</dbReference>
<dbReference type="SUPFAM" id="SSF75553">
    <property type="entry name" value="Smc hinge domain"/>
    <property type="match status" value="1"/>
</dbReference>
<dbReference type="Pfam" id="PF06470">
    <property type="entry name" value="SMC_hinge"/>
    <property type="match status" value="1"/>
</dbReference>
<dbReference type="SUPFAM" id="SSF52540">
    <property type="entry name" value="P-loop containing nucleoside triphosphate hydrolases"/>
    <property type="match status" value="1"/>
</dbReference>
<dbReference type="Proteomes" id="UP000192639">
    <property type="component" value="Unassembled WGS sequence"/>
</dbReference>
<dbReference type="SMART" id="SM00968">
    <property type="entry name" value="SMC_hinge"/>
    <property type="match status" value="1"/>
</dbReference>
<feature type="domain" description="SMC hinge" evidence="3">
    <location>
        <begin position="388"/>
        <end position="497"/>
    </location>
</feature>
<dbReference type="Gene3D" id="1.20.1060.20">
    <property type="match status" value="1"/>
</dbReference>
<keyword evidence="5" id="KW-1185">Reference proteome</keyword>
<dbReference type="Gene3D" id="3.40.50.300">
    <property type="entry name" value="P-loop containing nucleotide triphosphate hydrolases"/>
    <property type="match status" value="2"/>
</dbReference>
<name>A0A1Y1S775_9MICR</name>
<dbReference type="EMBL" id="LWDP01000027">
    <property type="protein sequence ID" value="ORD94256.1"/>
    <property type="molecule type" value="Genomic_DNA"/>
</dbReference>
<dbReference type="VEuPathDB" id="MicrosporidiaDB:ECANGB1_962"/>
<organism evidence="4 5">
    <name type="scientific">Enterospora canceri</name>
    <dbReference type="NCBI Taxonomy" id="1081671"/>
    <lineage>
        <taxon>Eukaryota</taxon>
        <taxon>Fungi</taxon>
        <taxon>Fungi incertae sedis</taxon>
        <taxon>Microsporidia</taxon>
        <taxon>Enterocytozoonidae</taxon>
        <taxon>Enterospora</taxon>
    </lineage>
</organism>
<dbReference type="OrthoDB" id="10255539at2759"/>
<dbReference type="InterPro" id="IPR003395">
    <property type="entry name" value="RecF/RecN/SMC_N"/>
</dbReference>
<gene>
    <name evidence="4" type="primary">SMC22</name>
    <name evidence="4" type="ORF">ECANGB1_962</name>
</gene>
<reference evidence="4 5" key="1">
    <citation type="journal article" date="2017" name="Environ. Microbiol.">
        <title>Decay of the glycolytic pathway and adaptation to intranuclear parasitism within Enterocytozoonidae microsporidia.</title>
        <authorList>
            <person name="Wiredu Boakye D."/>
            <person name="Jaroenlak P."/>
            <person name="Prachumwat A."/>
            <person name="Williams T.A."/>
            <person name="Bateman K.S."/>
            <person name="Itsathitphaisarn O."/>
            <person name="Sritunyalucksana K."/>
            <person name="Paszkiewicz K.H."/>
            <person name="Moore K.A."/>
            <person name="Stentiford G.D."/>
            <person name="Williams B.A."/>
        </authorList>
    </citation>
    <scope>NUCLEOTIDE SEQUENCE [LARGE SCALE GENOMIC DNA]</scope>
    <source>
        <strain evidence="4 5">GB1</strain>
    </source>
</reference>
<accession>A0A1Y1S775</accession>
<dbReference type="GO" id="GO:0051276">
    <property type="term" value="P:chromosome organization"/>
    <property type="evidence" value="ECO:0007669"/>
    <property type="project" value="InterPro"/>
</dbReference>
<evidence type="ECO:0000313" key="5">
    <source>
        <dbReference type="Proteomes" id="UP000192639"/>
    </source>
</evidence>
<sequence>MHISEIEMEGFKCYEDKVVVGGLDRAFNAITGMNGAGKSNVIDAILFCLDLKNSRSMRVGGMRELINIHRKQARVSLSLRDVPSYGDVVVERTIICTNKEVKTVFRLNGTTCLRNTIRNIVRMLNISSDFVIQQGHITRMVNMTGKEVRNMIEEVAGTRHYNSKQVESLEQLEKKEFKLKIAQKNLESKVAPYFSQMEEEKKVYERNREIQEHMKEWKEELEELERMERKIQQEEKMKKIGKQVHEYKEKQAKYEEIMRVEEMDVKGILKRIGEIESVLNGLELIQEEEREFVVEDTDEMRNRLERLKEQELILQAQLAGAGGDKRLEIEKLTMETERLRQQVDNIQVNFGVKSIEVTSLKGIKDKLICLLENKTNSMNKLSYDYSNRRILGTVAELFKIKDSVFADAIWTVLGGRADFLVVEDDEVAATLLKNIKHKVSIIPLNKLVASKRNKAIGNNCRNMLDCIEYDTKYNKVFEGFLADYFVFWDKKEAYDACHKYRIKCVTADGTIYDPFGSLTGGKSNLKPRKNFRQEIMEVEQKIDEINTIVKKEAAKLQYRGESNLKTKDIEIFLTDHNQFFTMRNQMDAKTDKLNLLVNLMKNSTNIQHEYNKISKMITELEIGLKETLIRNQTIEAERRRYKLKQMQINENKTKSITLKSELINLKQMDLNVPEINVAEKNELFREVTKLKHRIISESKSLFPDSDIDQIVAEFDQIRCHPNENTPNSQIGTKERTDRINQLRKLIKTQIQPISMNPVNFNFLEQNALLEQELRNKIRQLETDKELIVKNITKLNKKSLREVDLALQHFNSSLCRLVQYFLPDFTASIDKESYRIVISKSVDQNAKCSLLELSGGQRSIVAMCLMFSALTYKLAPFYIFDEIDAALDLSFTQHIGHVIRNEFKNAQFFVVSLKNSMYDSASAIYQVYIEDKKSKIRRVK</sequence>
<dbReference type="InterPro" id="IPR027417">
    <property type="entry name" value="P-loop_NTPase"/>
</dbReference>
<dbReference type="GO" id="GO:0005694">
    <property type="term" value="C:chromosome"/>
    <property type="evidence" value="ECO:0007669"/>
    <property type="project" value="InterPro"/>
</dbReference>
<evidence type="ECO:0000256" key="2">
    <source>
        <dbReference type="SAM" id="Coils"/>
    </source>
</evidence>
<keyword evidence="1 2" id="KW-0175">Coiled coil</keyword>
<comment type="caution">
    <text evidence="4">The sequence shown here is derived from an EMBL/GenBank/DDBJ whole genome shotgun (WGS) entry which is preliminary data.</text>
</comment>